<dbReference type="Gene3D" id="2.170.150.10">
    <property type="entry name" value="Metal Binding Protein, Guanine Nucleotide Exchange Factor, Chain A"/>
    <property type="match status" value="1"/>
</dbReference>
<sequence>MAGMELIKYPELADLRNESFVIRCPFKNCNSRIIDSKSTTSTIGIKGSPNLLRFSSPVMISQEDNDEKLSNFYFVDDVWKFDNIGVSKPHDKHKDLRPIIFTQGDDNGKKIYIERLLICSDCDKGPLGFAGFLIDQEIEDTSTINKDAGNLKYFLSCDSILYQVL</sequence>
<dbReference type="Proteomes" id="UP000094236">
    <property type="component" value="Unassembled WGS sequence"/>
</dbReference>
<dbReference type="PANTHER" id="PTHR13276">
    <property type="entry name" value="GUANINE NUCLEOTIDE EXCHANGE FACTOR MSS4"/>
    <property type="match status" value="1"/>
</dbReference>
<dbReference type="GO" id="GO:0005085">
    <property type="term" value="F:guanyl-nucleotide exchange factor activity"/>
    <property type="evidence" value="ECO:0007669"/>
    <property type="project" value="UniProtKB-KW"/>
</dbReference>
<evidence type="ECO:0000256" key="2">
    <source>
        <dbReference type="ARBA" id="ARBA00022658"/>
    </source>
</evidence>
<dbReference type="STRING" id="669874.A0A1E4TTP8"/>
<dbReference type="OrthoDB" id="30840at2759"/>
<dbReference type="PROSITE" id="PS51796">
    <property type="entry name" value="MSS4"/>
    <property type="match status" value="1"/>
</dbReference>
<organism evidence="4 5">
    <name type="scientific">Pachysolen tannophilus NRRL Y-2460</name>
    <dbReference type="NCBI Taxonomy" id="669874"/>
    <lineage>
        <taxon>Eukaryota</taxon>
        <taxon>Fungi</taxon>
        <taxon>Dikarya</taxon>
        <taxon>Ascomycota</taxon>
        <taxon>Saccharomycotina</taxon>
        <taxon>Pichiomycetes</taxon>
        <taxon>Pachysolenaceae</taxon>
        <taxon>Pachysolen</taxon>
    </lineage>
</organism>
<proteinExistence type="predicted"/>
<dbReference type="GO" id="GO:0008270">
    <property type="term" value="F:zinc ion binding"/>
    <property type="evidence" value="ECO:0007669"/>
    <property type="project" value="TreeGrafter"/>
</dbReference>
<dbReference type="AlphaFoldDB" id="A0A1E4TTP8"/>
<protein>
    <submittedName>
        <fullName evidence="4">Uncharacterized protein</fullName>
    </submittedName>
</protein>
<evidence type="ECO:0000256" key="1">
    <source>
        <dbReference type="ARBA" id="ARBA00022448"/>
    </source>
</evidence>
<name>A0A1E4TTP8_PACTA</name>
<evidence type="ECO:0000313" key="5">
    <source>
        <dbReference type="Proteomes" id="UP000094236"/>
    </source>
</evidence>
<gene>
    <name evidence="4" type="ORF">PACTADRAFT_50921</name>
</gene>
<dbReference type="EMBL" id="KV454015">
    <property type="protein sequence ID" value="ODV95100.1"/>
    <property type="molecule type" value="Genomic_DNA"/>
</dbReference>
<keyword evidence="3" id="KW-0653">Protein transport</keyword>
<keyword evidence="5" id="KW-1185">Reference proteome</keyword>
<accession>A0A1E4TTP8</accession>
<dbReference type="PANTHER" id="PTHR13276:SF0">
    <property type="entry name" value="GUANINE NUCLEOTIDE EXCHANGE FACTOR MSS4"/>
    <property type="match status" value="1"/>
</dbReference>
<dbReference type="GO" id="GO:0016020">
    <property type="term" value="C:membrane"/>
    <property type="evidence" value="ECO:0007669"/>
    <property type="project" value="TreeGrafter"/>
</dbReference>
<dbReference type="InterPro" id="IPR007515">
    <property type="entry name" value="Mss4"/>
</dbReference>
<dbReference type="InterPro" id="IPR011057">
    <property type="entry name" value="Mss4-like_sf"/>
</dbReference>
<dbReference type="GO" id="GO:0006892">
    <property type="term" value="P:post-Golgi vesicle-mediated transport"/>
    <property type="evidence" value="ECO:0007669"/>
    <property type="project" value="TreeGrafter"/>
</dbReference>
<dbReference type="GO" id="GO:0015031">
    <property type="term" value="P:protein transport"/>
    <property type="evidence" value="ECO:0007669"/>
    <property type="project" value="UniProtKB-KW"/>
</dbReference>
<dbReference type="GO" id="GO:0007264">
    <property type="term" value="P:small GTPase-mediated signal transduction"/>
    <property type="evidence" value="ECO:0007669"/>
    <property type="project" value="InterPro"/>
</dbReference>
<keyword evidence="2" id="KW-0344">Guanine-nucleotide releasing factor</keyword>
<dbReference type="GO" id="GO:0005829">
    <property type="term" value="C:cytosol"/>
    <property type="evidence" value="ECO:0007669"/>
    <property type="project" value="TreeGrafter"/>
</dbReference>
<evidence type="ECO:0000256" key="3">
    <source>
        <dbReference type="ARBA" id="ARBA00022927"/>
    </source>
</evidence>
<dbReference type="Pfam" id="PF04421">
    <property type="entry name" value="Mss4"/>
    <property type="match status" value="1"/>
</dbReference>
<keyword evidence="1" id="KW-0813">Transport</keyword>
<reference evidence="5" key="1">
    <citation type="submission" date="2016-05" db="EMBL/GenBank/DDBJ databases">
        <title>Comparative genomics of biotechnologically important yeasts.</title>
        <authorList>
            <consortium name="DOE Joint Genome Institute"/>
            <person name="Riley R."/>
            <person name="Haridas S."/>
            <person name="Wolfe K.H."/>
            <person name="Lopes M.R."/>
            <person name="Hittinger C.T."/>
            <person name="Goker M."/>
            <person name="Salamov A."/>
            <person name="Wisecaver J."/>
            <person name="Long T.M."/>
            <person name="Aerts A.L."/>
            <person name="Barry K."/>
            <person name="Choi C."/>
            <person name="Clum A."/>
            <person name="Coughlan A.Y."/>
            <person name="Deshpande S."/>
            <person name="Douglass A.P."/>
            <person name="Hanson S.J."/>
            <person name="Klenk H.-P."/>
            <person name="Labutti K."/>
            <person name="Lapidus A."/>
            <person name="Lindquist E."/>
            <person name="Lipzen A."/>
            <person name="Meier-Kolthoff J.P."/>
            <person name="Ohm R.A."/>
            <person name="Otillar R.P."/>
            <person name="Pangilinan J."/>
            <person name="Peng Y."/>
            <person name="Rokas A."/>
            <person name="Rosa C.A."/>
            <person name="Scheuner C."/>
            <person name="Sibirny A.A."/>
            <person name="Slot J.C."/>
            <person name="Stielow J.B."/>
            <person name="Sun H."/>
            <person name="Kurtzman C.P."/>
            <person name="Blackwell M."/>
            <person name="Grigoriev I.V."/>
            <person name="Jeffries T.W."/>
        </authorList>
    </citation>
    <scope>NUCLEOTIDE SEQUENCE [LARGE SCALE GENOMIC DNA]</scope>
    <source>
        <strain evidence="5">NRRL Y-2460</strain>
    </source>
</reference>
<dbReference type="SUPFAM" id="SSF51316">
    <property type="entry name" value="Mss4-like"/>
    <property type="match status" value="1"/>
</dbReference>
<evidence type="ECO:0000313" key="4">
    <source>
        <dbReference type="EMBL" id="ODV95100.1"/>
    </source>
</evidence>
<dbReference type="InterPro" id="IPR011323">
    <property type="entry name" value="Mss4/transl-control_tumour"/>
</dbReference>